<accession>A0A197JC23</accession>
<proteinExistence type="predicted"/>
<feature type="non-terminal residue" evidence="2">
    <location>
        <position position="1"/>
    </location>
</feature>
<evidence type="ECO:0000259" key="1">
    <source>
        <dbReference type="PROSITE" id="PS50013"/>
    </source>
</evidence>
<dbReference type="InterPro" id="IPR000953">
    <property type="entry name" value="Chromo/chromo_shadow_dom"/>
</dbReference>
<dbReference type="SUPFAM" id="SSF54160">
    <property type="entry name" value="Chromo domain-like"/>
    <property type="match status" value="1"/>
</dbReference>
<protein>
    <recommendedName>
        <fullName evidence="1">Chromo domain-containing protein</fullName>
    </recommendedName>
</protein>
<keyword evidence="3" id="KW-1185">Reference proteome</keyword>
<sequence>LEYYIHWRGYPVSERTWEPAACVKNSPDLVREFHLQHPHKPSQRPLGTRP</sequence>
<dbReference type="InterPro" id="IPR016197">
    <property type="entry name" value="Chromo-like_dom_sf"/>
</dbReference>
<evidence type="ECO:0000313" key="3">
    <source>
        <dbReference type="Proteomes" id="UP000078512"/>
    </source>
</evidence>
<dbReference type="Gene3D" id="2.40.50.40">
    <property type="match status" value="1"/>
</dbReference>
<gene>
    <name evidence="2" type="ORF">K457DRAFT_84529</name>
</gene>
<dbReference type="AlphaFoldDB" id="A0A197JC23"/>
<reference evidence="2 3" key="1">
    <citation type="submission" date="2016-05" db="EMBL/GenBank/DDBJ databases">
        <title>Genome sequencing reveals origins of a unique bacterial endosymbiosis in the earliest lineages of terrestrial Fungi.</title>
        <authorList>
            <consortium name="DOE Joint Genome Institute"/>
            <person name="Uehling J."/>
            <person name="Gryganskyi A."/>
            <person name="Hameed K."/>
            <person name="Tschaplinski T."/>
            <person name="Misztal P."/>
            <person name="Wu S."/>
            <person name="Desiro A."/>
            <person name="Vande Pol N."/>
            <person name="Du Z.-Y."/>
            <person name="Zienkiewicz A."/>
            <person name="Zienkiewicz K."/>
            <person name="Morin E."/>
            <person name="Tisserant E."/>
            <person name="Splivallo R."/>
            <person name="Hainaut M."/>
            <person name="Henrissat B."/>
            <person name="Ohm R."/>
            <person name="Kuo A."/>
            <person name="Yan J."/>
            <person name="Lipzen A."/>
            <person name="Nolan M."/>
            <person name="Labutti K."/>
            <person name="Barry K."/>
            <person name="Goldstein A."/>
            <person name="Labbe J."/>
            <person name="Schadt C."/>
            <person name="Tuskan G."/>
            <person name="Grigoriev I."/>
            <person name="Martin F."/>
            <person name="Vilgalys R."/>
            <person name="Bonito G."/>
        </authorList>
    </citation>
    <scope>NUCLEOTIDE SEQUENCE [LARGE SCALE GENOMIC DNA]</scope>
    <source>
        <strain evidence="2 3">AG-77</strain>
    </source>
</reference>
<dbReference type="CDD" id="cd00024">
    <property type="entry name" value="CD_CSD"/>
    <property type="match status" value="1"/>
</dbReference>
<dbReference type="Pfam" id="PF00385">
    <property type="entry name" value="Chromo"/>
    <property type="match status" value="1"/>
</dbReference>
<dbReference type="Proteomes" id="UP000078512">
    <property type="component" value="Unassembled WGS sequence"/>
</dbReference>
<dbReference type="EMBL" id="KV442149">
    <property type="protein sequence ID" value="OAQ22650.1"/>
    <property type="molecule type" value="Genomic_DNA"/>
</dbReference>
<name>A0A197JC23_9FUNG</name>
<dbReference type="InterPro" id="IPR023780">
    <property type="entry name" value="Chromo_domain"/>
</dbReference>
<feature type="domain" description="Chromo" evidence="1">
    <location>
        <begin position="1"/>
        <end position="45"/>
    </location>
</feature>
<dbReference type="PROSITE" id="PS50013">
    <property type="entry name" value="CHROMO_2"/>
    <property type="match status" value="1"/>
</dbReference>
<evidence type="ECO:0000313" key="2">
    <source>
        <dbReference type="EMBL" id="OAQ22650.1"/>
    </source>
</evidence>
<organism evidence="2 3">
    <name type="scientific">Linnemannia elongata AG-77</name>
    <dbReference type="NCBI Taxonomy" id="1314771"/>
    <lineage>
        <taxon>Eukaryota</taxon>
        <taxon>Fungi</taxon>
        <taxon>Fungi incertae sedis</taxon>
        <taxon>Mucoromycota</taxon>
        <taxon>Mortierellomycotina</taxon>
        <taxon>Mortierellomycetes</taxon>
        <taxon>Mortierellales</taxon>
        <taxon>Mortierellaceae</taxon>
        <taxon>Linnemannia</taxon>
    </lineage>
</organism>
<dbReference type="OrthoDB" id="2447315at2759"/>